<protein>
    <submittedName>
        <fullName evidence="1">Uncharacterized protein</fullName>
    </submittedName>
</protein>
<organism evidence="1">
    <name type="scientific">uncultured Caudovirales phage</name>
    <dbReference type="NCBI Taxonomy" id="2100421"/>
    <lineage>
        <taxon>Viruses</taxon>
        <taxon>Duplodnaviria</taxon>
        <taxon>Heunggongvirae</taxon>
        <taxon>Uroviricota</taxon>
        <taxon>Caudoviricetes</taxon>
        <taxon>Peduoviridae</taxon>
        <taxon>Maltschvirus</taxon>
        <taxon>Maltschvirus maltsch</taxon>
    </lineage>
</organism>
<evidence type="ECO:0000313" key="1">
    <source>
        <dbReference type="EMBL" id="CAB4218467.1"/>
    </source>
</evidence>
<proteinExistence type="predicted"/>
<dbReference type="EMBL" id="LR797460">
    <property type="protein sequence ID" value="CAB4218467.1"/>
    <property type="molecule type" value="Genomic_DNA"/>
</dbReference>
<sequence length="183" mass="20653">MKKKSKITDAEIISDKVSHGILVDTNHIKKIKLNDDVIECSFQLIGVGKISFEGENVVHSDLKNALKELAPHWAAIADQKEDEYINKKNFSKTDLSKFDNIVITGVSLNGDSFTIIGSKIIDDRTINISPSMKNDEYEHIDAFGETVERLLYECKMYISGDKFYLKQEVMDFPEDNDGGESND</sequence>
<accession>A0A6J5SVL0</accession>
<name>A0A6J5SVL0_9CAUD</name>
<gene>
    <name evidence="1" type="ORF">UFOVP1596_23</name>
</gene>
<reference evidence="1" key="1">
    <citation type="submission" date="2020-05" db="EMBL/GenBank/DDBJ databases">
        <authorList>
            <person name="Chiriac C."/>
            <person name="Salcher M."/>
            <person name="Ghai R."/>
            <person name="Kavagutti S V."/>
        </authorList>
    </citation>
    <scope>NUCLEOTIDE SEQUENCE</scope>
</reference>